<evidence type="ECO:0000256" key="2">
    <source>
        <dbReference type="ARBA" id="ARBA00022475"/>
    </source>
</evidence>
<evidence type="ECO:0000256" key="5">
    <source>
        <dbReference type="ARBA" id="ARBA00022741"/>
    </source>
</evidence>
<keyword evidence="6" id="KW-0067">ATP-binding</keyword>
<dbReference type="PROSITE" id="PS50022">
    <property type="entry name" value="FA58C_3"/>
    <property type="match status" value="1"/>
</dbReference>
<dbReference type="Proteomes" id="UP000288216">
    <property type="component" value="Unassembled WGS sequence"/>
</dbReference>
<evidence type="ECO:0000256" key="12">
    <source>
        <dbReference type="ARBA" id="ARBA00061639"/>
    </source>
</evidence>
<dbReference type="CDD" id="cd00057">
    <property type="entry name" value="FA58C"/>
    <property type="match status" value="1"/>
</dbReference>
<keyword evidence="10" id="KW-0675">Receptor</keyword>
<evidence type="ECO:0000313" key="14">
    <source>
        <dbReference type="EMBL" id="GCB80295.1"/>
    </source>
</evidence>
<keyword evidence="3" id="KW-0812">Transmembrane</keyword>
<evidence type="ECO:0000256" key="7">
    <source>
        <dbReference type="ARBA" id="ARBA00022989"/>
    </source>
</evidence>
<keyword evidence="5" id="KW-0547">Nucleotide-binding</keyword>
<proteinExistence type="inferred from homology"/>
<keyword evidence="15" id="KW-1185">Reference proteome</keyword>
<dbReference type="PANTHER" id="PTHR24543:SF291">
    <property type="entry name" value="SMOKE ALARM, ISOFORM D"/>
    <property type="match status" value="1"/>
</dbReference>
<protein>
    <recommendedName>
        <fullName evidence="13">F5/8 type C domain-containing protein</fullName>
    </recommendedName>
</protein>
<keyword evidence="8" id="KW-0472">Membrane</keyword>
<dbReference type="Gene3D" id="2.60.120.260">
    <property type="entry name" value="Galactose-binding domain-like"/>
    <property type="match status" value="1"/>
</dbReference>
<evidence type="ECO:0000256" key="1">
    <source>
        <dbReference type="ARBA" id="ARBA00004251"/>
    </source>
</evidence>
<comment type="subcellular location">
    <subcellularLocation>
        <location evidence="1">Cell membrane</location>
        <topology evidence="1">Single-pass type I membrane protein</topology>
    </subcellularLocation>
</comment>
<dbReference type="PANTHER" id="PTHR24543">
    <property type="entry name" value="MULTICOPPER OXIDASE-RELATED"/>
    <property type="match status" value="1"/>
</dbReference>
<gene>
    <name evidence="14" type="ORF">scyTo_0016151</name>
</gene>
<dbReference type="SUPFAM" id="SSF49785">
    <property type="entry name" value="Galactose-binding domain-like"/>
    <property type="match status" value="1"/>
</dbReference>
<dbReference type="InterPro" id="IPR000421">
    <property type="entry name" value="FA58C"/>
</dbReference>
<comment type="caution">
    <text evidence="14">The sequence shown here is derived from an EMBL/GenBank/DDBJ whole genome shotgun (WGS) entry which is preliminary data.</text>
</comment>
<dbReference type="OrthoDB" id="6071166at2759"/>
<evidence type="ECO:0000256" key="10">
    <source>
        <dbReference type="ARBA" id="ARBA00023170"/>
    </source>
</evidence>
<sequence>MAAAIVSFVLTTTLHSERDQRIPKAWTCLTIDTGKQRCSPEPRLLQSQLTLGLSSAFLPIMLWCFLLMLHYLGNSKAQVNPGLCRYALGMQDGTILDEDITASSEWYGSTAARYGRLEREWGDGAWCPVDMLYPDSVEYLQIDLHALHFITLLGTQGRHAHGSGNEFARAYQLDYSRDGRRWITWNDRRGNQVSNLPS</sequence>
<keyword evidence="4" id="KW-0732">Signal</keyword>
<evidence type="ECO:0000256" key="4">
    <source>
        <dbReference type="ARBA" id="ARBA00022729"/>
    </source>
</evidence>
<evidence type="ECO:0000256" key="3">
    <source>
        <dbReference type="ARBA" id="ARBA00022692"/>
    </source>
</evidence>
<dbReference type="GO" id="GO:0005524">
    <property type="term" value="F:ATP binding"/>
    <property type="evidence" value="ECO:0007669"/>
    <property type="project" value="UniProtKB-KW"/>
</dbReference>
<dbReference type="AlphaFoldDB" id="A0A401Q4K2"/>
<reference evidence="14 15" key="1">
    <citation type="journal article" date="2018" name="Nat. Ecol. Evol.">
        <title>Shark genomes provide insights into elasmobranch evolution and the origin of vertebrates.</title>
        <authorList>
            <person name="Hara Y"/>
            <person name="Yamaguchi K"/>
            <person name="Onimaru K"/>
            <person name="Kadota M"/>
            <person name="Koyanagi M"/>
            <person name="Keeley SD"/>
            <person name="Tatsumi K"/>
            <person name="Tanaka K"/>
            <person name="Motone F"/>
            <person name="Kageyama Y"/>
            <person name="Nozu R"/>
            <person name="Adachi N"/>
            <person name="Nishimura O"/>
            <person name="Nakagawa R"/>
            <person name="Tanegashima C"/>
            <person name="Kiyatake I"/>
            <person name="Matsumoto R"/>
            <person name="Murakumo K"/>
            <person name="Nishida K"/>
            <person name="Terakita A"/>
            <person name="Kuratani S"/>
            <person name="Sato K"/>
            <person name="Hyodo S Kuraku.S."/>
        </authorList>
    </citation>
    <scope>NUCLEOTIDE SEQUENCE [LARGE SCALE GENOMIC DNA]</scope>
</reference>
<keyword evidence="9" id="KW-1015">Disulfide bond</keyword>
<feature type="domain" description="F5/8 type C" evidence="13">
    <location>
        <begin position="84"/>
        <end position="198"/>
    </location>
</feature>
<dbReference type="FunFam" id="2.60.120.260:FF:000007">
    <property type="entry name" value="Discoidin domain receptor tyrosine kinase 1"/>
    <property type="match status" value="1"/>
</dbReference>
<dbReference type="GO" id="GO:0005886">
    <property type="term" value="C:plasma membrane"/>
    <property type="evidence" value="ECO:0007669"/>
    <property type="project" value="UniProtKB-SubCell"/>
</dbReference>
<organism evidence="14 15">
    <name type="scientific">Scyliorhinus torazame</name>
    <name type="common">Cloudy catshark</name>
    <name type="synonym">Catulus torazame</name>
    <dbReference type="NCBI Taxonomy" id="75743"/>
    <lineage>
        <taxon>Eukaryota</taxon>
        <taxon>Metazoa</taxon>
        <taxon>Chordata</taxon>
        <taxon>Craniata</taxon>
        <taxon>Vertebrata</taxon>
        <taxon>Chondrichthyes</taxon>
        <taxon>Elasmobranchii</taxon>
        <taxon>Galeomorphii</taxon>
        <taxon>Galeoidea</taxon>
        <taxon>Carcharhiniformes</taxon>
        <taxon>Scyliorhinidae</taxon>
        <taxon>Scyliorhinus</taxon>
    </lineage>
</organism>
<keyword evidence="11" id="KW-0325">Glycoprotein</keyword>
<evidence type="ECO:0000313" key="15">
    <source>
        <dbReference type="Proteomes" id="UP000288216"/>
    </source>
</evidence>
<evidence type="ECO:0000259" key="13">
    <source>
        <dbReference type="PROSITE" id="PS50022"/>
    </source>
</evidence>
<accession>A0A401Q4K2</accession>
<name>A0A401Q4K2_SCYTO</name>
<evidence type="ECO:0000256" key="11">
    <source>
        <dbReference type="ARBA" id="ARBA00023180"/>
    </source>
</evidence>
<keyword evidence="7" id="KW-1133">Transmembrane helix</keyword>
<keyword evidence="2" id="KW-1003">Cell membrane</keyword>
<dbReference type="EMBL" id="BFAA01009586">
    <property type="protein sequence ID" value="GCB80295.1"/>
    <property type="molecule type" value="Genomic_DNA"/>
</dbReference>
<evidence type="ECO:0000256" key="8">
    <source>
        <dbReference type="ARBA" id="ARBA00023136"/>
    </source>
</evidence>
<dbReference type="STRING" id="75743.A0A401Q4K2"/>
<evidence type="ECO:0000256" key="6">
    <source>
        <dbReference type="ARBA" id="ARBA00022840"/>
    </source>
</evidence>
<evidence type="ECO:0000256" key="9">
    <source>
        <dbReference type="ARBA" id="ARBA00023157"/>
    </source>
</evidence>
<dbReference type="InterPro" id="IPR008979">
    <property type="entry name" value="Galactose-bd-like_sf"/>
</dbReference>
<comment type="similarity">
    <text evidence="12">Belongs to the protein kinase superfamily. Tyr protein kinase family. Insulin receptor subfamily.</text>
</comment>
<dbReference type="Pfam" id="PF00754">
    <property type="entry name" value="F5_F8_type_C"/>
    <property type="match status" value="1"/>
</dbReference>